<keyword evidence="3" id="KW-0347">Helicase</keyword>
<dbReference type="Pfam" id="PF08482">
    <property type="entry name" value="HrpB_C"/>
    <property type="match status" value="1"/>
</dbReference>
<dbReference type="InterPro" id="IPR027417">
    <property type="entry name" value="P-loop_NTPase"/>
</dbReference>
<dbReference type="InterPro" id="IPR014001">
    <property type="entry name" value="Helicase_ATP-bd"/>
</dbReference>
<dbReference type="GO" id="GO:0005524">
    <property type="term" value="F:ATP binding"/>
    <property type="evidence" value="ECO:0007669"/>
    <property type="project" value="UniProtKB-KW"/>
</dbReference>
<evidence type="ECO:0000256" key="3">
    <source>
        <dbReference type="ARBA" id="ARBA00022806"/>
    </source>
</evidence>
<dbReference type="InterPro" id="IPR011545">
    <property type="entry name" value="DEAD/DEAH_box_helicase_dom"/>
</dbReference>
<dbReference type="GO" id="GO:0003676">
    <property type="term" value="F:nucleic acid binding"/>
    <property type="evidence" value="ECO:0007669"/>
    <property type="project" value="InterPro"/>
</dbReference>
<evidence type="ECO:0000256" key="2">
    <source>
        <dbReference type="ARBA" id="ARBA00022801"/>
    </source>
</evidence>
<dbReference type="InterPro" id="IPR001650">
    <property type="entry name" value="Helicase_C-like"/>
</dbReference>
<dbReference type="CDD" id="cd18791">
    <property type="entry name" value="SF2_C_RHA"/>
    <property type="match status" value="1"/>
</dbReference>
<reference evidence="7 8" key="1">
    <citation type="submission" date="2017-08" db="EMBL/GenBank/DDBJ databases">
        <title>Acidophilic green algal genome provides insights into adaptation to an acidic environment.</title>
        <authorList>
            <person name="Hirooka S."/>
            <person name="Hirose Y."/>
            <person name="Kanesaki Y."/>
            <person name="Higuchi S."/>
            <person name="Fujiwara T."/>
            <person name="Onuma R."/>
            <person name="Era A."/>
            <person name="Ohbayashi R."/>
            <person name="Uzuka A."/>
            <person name="Nozaki H."/>
            <person name="Yoshikawa H."/>
            <person name="Miyagishima S.Y."/>
        </authorList>
    </citation>
    <scope>NUCLEOTIDE SEQUENCE [LARGE SCALE GENOMIC DNA]</scope>
    <source>
        <strain evidence="7 8">NIES-2499</strain>
    </source>
</reference>
<accession>A0A250WSM8</accession>
<dbReference type="InterPro" id="IPR013689">
    <property type="entry name" value="RNA_helicase_ATP-dep_HrpB_C"/>
</dbReference>
<evidence type="ECO:0000259" key="6">
    <source>
        <dbReference type="PROSITE" id="PS51194"/>
    </source>
</evidence>
<dbReference type="GO" id="GO:0004386">
    <property type="term" value="F:helicase activity"/>
    <property type="evidence" value="ECO:0007669"/>
    <property type="project" value="UniProtKB-KW"/>
</dbReference>
<dbReference type="Gene3D" id="1.20.120.1080">
    <property type="match status" value="1"/>
</dbReference>
<dbReference type="Pfam" id="PF00270">
    <property type="entry name" value="DEAD"/>
    <property type="match status" value="1"/>
</dbReference>
<dbReference type="CDD" id="cd17990">
    <property type="entry name" value="DEXHc_HrpB"/>
    <property type="match status" value="1"/>
</dbReference>
<keyword evidence="2" id="KW-0378">Hydrolase</keyword>
<evidence type="ECO:0000256" key="1">
    <source>
        <dbReference type="ARBA" id="ARBA00022741"/>
    </source>
</evidence>
<dbReference type="AlphaFoldDB" id="A0A250WSM8"/>
<dbReference type="PANTHER" id="PTHR43519:SF1">
    <property type="entry name" value="ATP-DEPENDENT RNA HELICASE HRPB"/>
    <property type="match status" value="1"/>
</dbReference>
<dbReference type="Gene3D" id="3.40.50.300">
    <property type="entry name" value="P-loop containing nucleotide triphosphate hydrolases"/>
    <property type="match status" value="2"/>
</dbReference>
<dbReference type="SUPFAM" id="SSF52540">
    <property type="entry name" value="P-loop containing nucleoside triphosphate hydrolases"/>
    <property type="match status" value="1"/>
</dbReference>
<name>A0A250WSM8_9CHLO</name>
<organism evidence="7 8">
    <name type="scientific">Chlamydomonas eustigma</name>
    <dbReference type="NCBI Taxonomy" id="1157962"/>
    <lineage>
        <taxon>Eukaryota</taxon>
        <taxon>Viridiplantae</taxon>
        <taxon>Chlorophyta</taxon>
        <taxon>core chlorophytes</taxon>
        <taxon>Chlorophyceae</taxon>
        <taxon>CS clade</taxon>
        <taxon>Chlamydomonadales</taxon>
        <taxon>Chlamydomonadaceae</taxon>
        <taxon>Chlamydomonas</taxon>
    </lineage>
</organism>
<dbReference type="PANTHER" id="PTHR43519">
    <property type="entry name" value="ATP-DEPENDENT RNA HELICASE HRPB"/>
    <property type="match status" value="1"/>
</dbReference>
<dbReference type="PROSITE" id="PS51194">
    <property type="entry name" value="HELICASE_CTER"/>
    <property type="match status" value="1"/>
</dbReference>
<comment type="caution">
    <text evidence="7">The sequence shown here is derived from an EMBL/GenBank/DDBJ whole genome shotgun (WGS) entry which is preliminary data.</text>
</comment>
<evidence type="ECO:0000259" key="5">
    <source>
        <dbReference type="PROSITE" id="PS51192"/>
    </source>
</evidence>
<dbReference type="InterPro" id="IPR048333">
    <property type="entry name" value="HA2_WH"/>
</dbReference>
<evidence type="ECO:0000313" key="8">
    <source>
        <dbReference type="Proteomes" id="UP000232323"/>
    </source>
</evidence>
<dbReference type="STRING" id="1157962.A0A250WSM8"/>
<keyword evidence="1" id="KW-0547">Nucleotide-binding</keyword>
<evidence type="ECO:0000313" key="7">
    <source>
        <dbReference type="EMBL" id="GAX73825.1"/>
    </source>
</evidence>
<evidence type="ECO:0008006" key="9">
    <source>
        <dbReference type="Google" id="ProtNLM"/>
    </source>
</evidence>
<dbReference type="Pfam" id="PF00271">
    <property type="entry name" value="Helicase_C"/>
    <property type="match status" value="1"/>
</dbReference>
<dbReference type="SMART" id="SM00490">
    <property type="entry name" value="HELICc"/>
    <property type="match status" value="1"/>
</dbReference>
<gene>
    <name evidence="7" type="ORF">CEUSTIGMA_g1276.t1</name>
</gene>
<keyword evidence="8" id="KW-1185">Reference proteome</keyword>
<keyword evidence="4" id="KW-0067">ATP-binding</keyword>
<dbReference type="SMART" id="SM00487">
    <property type="entry name" value="DEXDc"/>
    <property type="match status" value="1"/>
</dbReference>
<dbReference type="InterPro" id="IPR007502">
    <property type="entry name" value="Helicase-assoc_dom"/>
</dbReference>
<dbReference type="InterPro" id="IPR049614">
    <property type="entry name" value="HrpB_DEXH"/>
</dbReference>
<feature type="domain" description="Helicase C-terminal" evidence="6">
    <location>
        <begin position="326"/>
        <end position="495"/>
    </location>
</feature>
<dbReference type="OrthoDB" id="42344at2759"/>
<dbReference type="EMBL" id="BEGY01000005">
    <property type="protein sequence ID" value="GAX73825.1"/>
    <property type="molecule type" value="Genomic_DNA"/>
</dbReference>
<protein>
    <recommendedName>
        <fullName evidence="9">Helicase C-terminal domain-containing protein</fullName>
    </recommendedName>
</protein>
<dbReference type="SMART" id="SM00847">
    <property type="entry name" value="HA2"/>
    <property type="match status" value="1"/>
</dbReference>
<dbReference type="Proteomes" id="UP000232323">
    <property type="component" value="Unassembled WGS sequence"/>
</dbReference>
<dbReference type="Pfam" id="PF04408">
    <property type="entry name" value="WHD_HA2"/>
    <property type="match status" value="1"/>
</dbReference>
<feature type="domain" description="Helicase ATP-binding" evidence="5">
    <location>
        <begin position="83"/>
        <end position="262"/>
    </location>
</feature>
<sequence>MYAFKCLRAALMIPWNNKAASFYGTHGNRRATVTASAVRELQKSDVRKERGSSAYRSPPETAESLISDICGTLPIRRCIQDVLRSLDKSNCLVLQAPPGAGKTTTVPLALMLHRPSYLKPAFGRRVAVAPIIGRKIVVLEPRRVAAKAAARRMAATLGEEVGKTVGYRVRTENCVSPETRIEVMTEGVLIRRLQHDRTLRNIGAIMFDEFHERNLDSDLAFALCLEAQQTFRPDLRLVVMSATLGGGLAERVASLMEMGTPVVQKQLVEKRDMPEEEREIVTVGFTPIITSQGRSYPVEVIHVGDVLHKDNGTLVMKDMDKVIAGVVMRALEECEGDVLVFTPGVGFIRSVETALKSPDMNAEELYNAQILRLHGNLTAEAQDEAIRSKRKEERRRVILSTPIAESSLTIDGVSVVVDCGLRKSPLYNLRTGVNALKVLRISKAAADQRTGRAGRTGPGVCYRLWAPGSNLPESTAPEIMEADLAPLMLDLSVWGRTTTKGMPWIDPPSDERVQSAVQLLQSLGAVDDMGRATEEGKRMATFGVHPRFAHMILRSLDLGVPELGTVLASLLSERDIIRQGPDGSVVDSPSVSLRLKALAIHAKAMRAPRTQFQGKEESPQDKDLRLAVENTDYLTCKRLLLTARSMMEQVRKFEKTAADRAKLSEEAARMSKTAAADDIDGSNPYDPELLPSDVEEARSIANKEDDDVQQFAEAPVAAASSGVKEALSSSSDEFLWSGGDFNALGLVSTDDEEELEEEMLRNLASSPTAVFTQAWVRQMTDDGLVAALVALTYPDRLARVVKMSNPPAGKSTRCVLSIAPQGRPAVVYGLDKGTQCVAISDVMGFVNGPDMVFGAAVVTAEVADKYLSSMLTVKDVPCEIDRNTLTAVACRSHWLGDVQLIRTLRPPEATDNQIQAMFIQFLSQKAVIKWLESDINAWGMSDSAKRLLARDVWLRGSMEHLPRGFRMTPEPISLKRLAKRAHAWIKAFLLGVKRLSDVDIEKVLRSVFPADILGVQDDVYPLNIQLGPDKPSYPVLYISQPKNKSELKASPAGKLKDPAIVVPIQDLFGLKEFIVPESKLPRNIPLSLRIMSPDGQYTISESTLDLTHFWNKVYPNLITLEFKQRYKDIQWPRDGLLPMQSTTRTWS</sequence>
<dbReference type="GO" id="GO:0016787">
    <property type="term" value="F:hydrolase activity"/>
    <property type="evidence" value="ECO:0007669"/>
    <property type="project" value="UniProtKB-KW"/>
</dbReference>
<proteinExistence type="predicted"/>
<evidence type="ECO:0000256" key="4">
    <source>
        <dbReference type="ARBA" id="ARBA00022840"/>
    </source>
</evidence>
<dbReference type="PROSITE" id="PS51192">
    <property type="entry name" value="HELICASE_ATP_BIND_1"/>
    <property type="match status" value="1"/>
</dbReference>